<evidence type="ECO:0000313" key="9">
    <source>
        <dbReference type="Proteomes" id="UP001321760"/>
    </source>
</evidence>
<keyword evidence="2 7" id="KW-0349">Heme</keyword>
<keyword evidence="3 7" id="KW-0479">Metal-binding</keyword>
<accession>A0AAV9GCT1</accession>
<dbReference type="InterPro" id="IPR019791">
    <property type="entry name" value="Haem_peroxidase_animal"/>
</dbReference>
<keyword evidence="4" id="KW-0223">Dioxygenase</keyword>
<dbReference type="Gene3D" id="1.10.630.10">
    <property type="entry name" value="Cytochrome P450"/>
    <property type="match status" value="1"/>
</dbReference>
<dbReference type="InterPro" id="IPR050783">
    <property type="entry name" value="Oxylipin_biosynth_metab"/>
</dbReference>
<dbReference type="GO" id="GO:0006631">
    <property type="term" value="P:fatty acid metabolic process"/>
    <property type="evidence" value="ECO:0007669"/>
    <property type="project" value="UniProtKB-ARBA"/>
</dbReference>
<dbReference type="GO" id="GO:0004601">
    <property type="term" value="F:peroxidase activity"/>
    <property type="evidence" value="ECO:0007669"/>
    <property type="project" value="UniProtKB-KW"/>
</dbReference>
<dbReference type="InterPro" id="IPR001128">
    <property type="entry name" value="Cyt_P450"/>
</dbReference>
<feature type="binding site" description="axial binding residue" evidence="7">
    <location>
        <position position="352"/>
    </location>
    <ligand>
        <name>heme b</name>
        <dbReference type="ChEBI" id="CHEBI:60344"/>
    </ligand>
    <ligandPart>
        <name>Fe</name>
        <dbReference type="ChEBI" id="CHEBI:18248"/>
    </ligandPart>
</feature>
<dbReference type="Proteomes" id="UP001321760">
    <property type="component" value="Unassembled WGS sequence"/>
</dbReference>
<dbReference type="GO" id="GO:0020037">
    <property type="term" value="F:heme binding"/>
    <property type="evidence" value="ECO:0007669"/>
    <property type="project" value="InterPro"/>
</dbReference>
<reference evidence="8" key="2">
    <citation type="submission" date="2023-05" db="EMBL/GenBank/DDBJ databases">
        <authorList>
            <consortium name="Lawrence Berkeley National Laboratory"/>
            <person name="Steindorff A."/>
            <person name="Hensen N."/>
            <person name="Bonometti L."/>
            <person name="Westerberg I."/>
            <person name="Brannstrom I.O."/>
            <person name="Guillou S."/>
            <person name="Cros-Aarteil S."/>
            <person name="Calhoun S."/>
            <person name="Haridas S."/>
            <person name="Kuo A."/>
            <person name="Mondo S."/>
            <person name="Pangilinan J."/>
            <person name="Riley R."/>
            <person name="Labutti K."/>
            <person name="Andreopoulos B."/>
            <person name="Lipzen A."/>
            <person name="Chen C."/>
            <person name="Yanf M."/>
            <person name="Daum C."/>
            <person name="Ng V."/>
            <person name="Clum A."/>
            <person name="Ohm R."/>
            <person name="Martin F."/>
            <person name="Silar P."/>
            <person name="Natvig D."/>
            <person name="Lalanne C."/>
            <person name="Gautier V."/>
            <person name="Ament-Velasquez S.L."/>
            <person name="Kruys A."/>
            <person name="Hutchinson M.I."/>
            <person name="Powell A.J."/>
            <person name="Barry K."/>
            <person name="Miller A.N."/>
            <person name="Grigoriev I.V."/>
            <person name="Debuchy R."/>
            <person name="Gladieux P."/>
            <person name="Thoren M.H."/>
            <person name="Johannesson H."/>
        </authorList>
    </citation>
    <scope>NUCLEOTIDE SEQUENCE</scope>
    <source>
        <strain evidence="8">PSN243</strain>
    </source>
</reference>
<dbReference type="InterPro" id="IPR010255">
    <property type="entry name" value="Haem_peroxidase_sf"/>
</dbReference>
<evidence type="ECO:0000313" key="8">
    <source>
        <dbReference type="EMBL" id="KAK4446230.1"/>
    </source>
</evidence>
<dbReference type="SUPFAM" id="SSF48264">
    <property type="entry name" value="Cytochrome P450"/>
    <property type="match status" value="1"/>
</dbReference>
<evidence type="ECO:0000256" key="4">
    <source>
        <dbReference type="ARBA" id="ARBA00022964"/>
    </source>
</evidence>
<keyword evidence="6 7" id="KW-0408">Iron</keyword>
<evidence type="ECO:0000256" key="6">
    <source>
        <dbReference type="ARBA" id="ARBA00023004"/>
    </source>
</evidence>
<gene>
    <name evidence="8" type="ORF">QBC34DRAFT_496972</name>
</gene>
<comment type="caution">
    <text evidence="8">The sequence shown here is derived from an EMBL/GenBank/DDBJ whole genome shotgun (WGS) entry which is preliminary data.</text>
</comment>
<dbReference type="Gene3D" id="1.10.640.10">
    <property type="entry name" value="Haem peroxidase domain superfamily, animal type"/>
    <property type="match status" value="1"/>
</dbReference>
<organism evidence="8 9">
    <name type="scientific">Podospora aff. communis PSN243</name>
    <dbReference type="NCBI Taxonomy" id="3040156"/>
    <lineage>
        <taxon>Eukaryota</taxon>
        <taxon>Fungi</taxon>
        <taxon>Dikarya</taxon>
        <taxon>Ascomycota</taxon>
        <taxon>Pezizomycotina</taxon>
        <taxon>Sordariomycetes</taxon>
        <taxon>Sordariomycetidae</taxon>
        <taxon>Sordariales</taxon>
        <taxon>Podosporaceae</taxon>
        <taxon>Podospora</taxon>
    </lineage>
</organism>
<evidence type="ECO:0000256" key="1">
    <source>
        <dbReference type="ARBA" id="ARBA00011881"/>
    </source>
</evidence>
<evidence type="ECO:0000256" key="2">
    <source>
        <dbReference type="ARBA" id="ARBA00022617"/>
    </source>
</evidence>
<dbReference type="GO" id="GO:0005506">
    <property type="term" value="F:iron ion binding"/>
    <property type="evidence" value="ECO:0007669"/>
    <property type="project" value="InterPro"/>
</dbReference>
<dbReference type="InterPro" id="IPR034812">
    <property type="entry name" value="Ppo-like_N"/>
</dbReference>
<dbReference type="PANTHER" id="PTHR11903">
    <property type="entry name" value="PROSTAGLANDIN G/H SYNTHASE"/>
    <property type="match status" value="1"/>
</dbReference>
<dbReference type="GO" id="GO:0051213">
    <property type="term" value="F:dioxygenase activity"/>
    <property type="evidence" value="ECO:0007669"/>
    <property type="project" value="UniProtKB-KW"/>
</dbReference>
<dbReference type="GO" id="GO:0016705">
    <property type="term" value="F:oxidoreductase activity, acting on paired donors, with incorporation or reduction of molecular oxygen"/>
    <property type="evidence" value="ECO:0007669"/>
    <property type="project" value="InterPro"/>
</dbReference>
<name>A0AAV9GCT1_9PEZI</name>
<keyword evidence="5" id="KW-0560">Oxidoreductase</keyword>
<keyword evidence="8" id="KW-0575">Peroxidase</keyword>
<dbReference type="PROSITE" id="PS50292">
    <property type="entry name" value="PEROXIDASE_3"/>
    <property type="match status" value="1"/>
</dbReference>
<evidence type="ECO:0000256" key="3">
    <source>
        <dbReference type="ARBA" id="ARBA00022723"/>
    </source>
</evidence>
<dbReference type="Pfam" id="PF03098">
    <property type="entry name" value="An_peroxidase"/>
    <property type="match status" value="2"/>
</dbReference>
<dbReference type="AlphaFoldDB" id="A0AAV9GCT1"/>
<evidence type="ECO:0000256" key="7">
    <source>
        <dbReference type="PIRSR" id="PIRSR619791-2"/>
    </source>
</evidence>
<comment type="subunit">
    <text evidence="1">Homotetramer.</text>
</comment>
<dbReference type="Pfam" id="PF00067">
    <property type="entry name" value="p450"/>
    <property type="match status" value="1"/>
</dbReference>
<dbReference type="SUPFAM" id="SSF48113">
    <property type="entry name" value="Heme-dependent peroxidases"/>
    <property type="match status" value="1"/>
</dbReference>
<dbReference type="EMBL" id="MU865958">
    <property type="protein sequence ID" value="KAK4446230.1"/>
    <property type="molecule type" value="Genomic_DNA"/>
</dbReference>
<dbReference type="CDD" id="cd09817">
    <property type="entry name" value="linoleate_diol_synthase_like"/>
    <property type="match status" value="1"/>
</dbReference>
<protein>
    <submittedName>
        <fullName evidence="8">Heme peroxidase</fullName>
    </submittedName>
</protein>
<sequence>MSKSVKVGIAKAHPKIATRIADLKRVINKALAPESPYPHAPGNIDEPKVSDLCADIQALGFEDYDTLLDFLNAAVQGTADDNDLLLERLIQLLAKLPDSSKEVVKYRSADGSGNNVNYPTLGKAGSAYARTVPPMTFQPPNQPDPNLIFDSLMARGDTFTPHPQGISSMLFYLATIIIHDIFQTDSKDYNINLTSSYLDLSPLYGRNEEEQLAVRTMKDGLLKPDCFSSKRILGFPPGCGVLLIMFNRYHNYVVSQLARINQNNRFPLPSDPVLLPKRDNDLFQTGRLITCGLYANIILNDYVRTILALNRAPTLWNLDPRSNPDKNAFSKPLPQAVGNQVSAEFNLIYRWHSTISQRDERWTQEEFKRLLKGRDPETASLGEVLRALAEFEAGLSADPGERGFAGLVRGGDGTYEDGELVRIFKESVEGVAGAFGANKVPNVLRSVEVLGILQARYWNVATLNEFRAFMGLTRHQTMEDINPDPVVARRLRDLYDSPDGVELYPGLVAEKAKPPMDPGSGLCVNYTTSRAILSDAVALIRGDRFHTIDYTPKNVTNWGYNESDSDLSVNQGHVFHKLVFRAFPRGGIPQNSIYAHFPLVVSSENHKIHTRLGTLSKYSWTPPLPNPPPPPIHIRSHAAITSILSNPTSFKVPWGEPITHATSSPFSASFCLSGDTLTNTTNRAQLHRALYSPPNWADDIRSFLRSTTSSLLARNSTPFITSNPTKSPTALTHEVDIIRDVFAPATTRFMSAMFNLPLKTAGNPHGVYTEHELYQVLVLLFASVFFDGDITKSFALREKAKEHASQLGGLILASAKAPGLVGFMKKVGDVVHPHYGGDGVEKGVGNGVGNGVGDGKVGETIKGFGEAMVARVVKEVGGDEEEAVLGSVVMLVASGVANQTGVLAQALDYYLGDGKEHLDELRRWAGMEGKEADEKVMRYMLEGSRLRGTVALYRDVAADQTVSDYAPCKWNPDGGVDPIPADPEPEKVGLKAGTRILLDLTTASHDPVAFPEPEKVKLDRPLDSCIHYGFGPHRCLGMEISRVVLTEIFKGIVRLPGLRRADGPRGEMRSFSPAPWSGQAGKLGDQCWTGLKVYMTPDEKSYWPMPTTMRVRYEG</sequence>
<keyword evidence="9" id="KW-1185">Reference proteome</keyword>
<proteinExistence type="predicted"/>
<dbReference type="InterPro" id="IPR036396">
    <property type="entry name" value="Cyt_P450_sf"/>
</dbReference>
<dbReference type="InterPro" id="IPR037120">
    <property type="entry name" value="Haem_peroxidase_sf_animal"/>
</dbReference>
<reference evidence="8" key="1">
    <citation type="journal article" date="2023" name="Mol. Phylogenet. Evol.">
        <title>Genome-scale phylogeny and comparative genomics of the fungal order Sordariales.</title>
        <authorList>
            <person name="Hensen N."/>
            <person name="Bonometti L."/>
            <person name="Westerberg I."/>
            <person name="Brannstrom I.O."/>
            <person name="Guillou S."/>
            <person name="Cros-Aarteil S."/>
            <person name="Calhoun S."/>
            <person name="Haridas S."/>
            <person name="Kuo A."/>
            <person name="Mondo S."/>
            <person name="Pangilinan J."/>
            <person name="Riley R."/>
            <person name="LaButti K."/>
            <person name="Andreopoulos B."/>
            <person name="Lipzen A."/>
            <person name="Chen C."/>
            <person name="Yan M."/>
            <person name="Daum C."/>
            <person name="Ng V."/>
            <person name="Clum A."/>
            <person name="Steindorff A."/>
            <person name="Ohm R.A."/>
            <person name="Martin F."/>
            <person name="Silar P."/>
            <person name="Natvig D.O."/>
            <person name="Lalanne C."/>
            <person name="Gautier V."/>
            <person name="Ament-Velasquez S.L."/>
            <person name="Kruys A."/>
            <person name="Hutchinson M.I."/>
            <person name="Powell A.J."/>
            <person name="Barry K."/>
            <person name="Miller A.N."/>
            <person name="Grigoriev I.V."/>
            <person name="Debuchy R."/>
            <person name="Gladieux P."/>
            <person name="Hiltunen Thoren M."/>
            <person name="Johannesson H."/>
        </authorList>
    </citation>
    <scope>NUCLEOTIDE SEQUENCE</scope>
    <source>
        <strain evidence="8">PSN243</strain>
    </source>
</reference>
<dbReference type="PANTHER" id="PTHR11903:SF37">
    <property type="entry name" value="PSI-PRODUCING OXYGENASE A"/>
    <property type="match status" value="1"/>
</dbReference>
<evidence type="ECO:0000256" key="5">
    <source>
        <dbReference type="ARBA" id="ARBA00023002"/>
    </source>
</evidence>
<dbReference type="GO" id="GO:0004497">
    <property type="term" value="F:monooxygenase activity"/>
    <property type="evidence" value="ECO:0007669"/>
    <property type="project" value="InterPro"/>
</dbReference>
<dbReference type="GO" id="GO:0006979">
    <property type="term" value="P:response to oxidative stress"/>
    <property type="evidence" value="ECO:0007669"/>
    <property type="project" value="InterPro"/>
</dbReference>
<dbReference type="CDD" id="cd20612">
    <property type="entry name" value="CYP_LDS-like_C"/>
    <property type="match status" value="1"/>
</dbReference>